<evidence type="ECO:0000256" key="1">
    <source>
        <dbReference type="SAM" id="MobiDB-lite"/>
    </source>
</evidence>
<feature type="transmembrane region" description="Helical" evidence="2">
    <location>
        <begin position="21"/>
        <end position="48"/>
    </location>
</feature>
<accession>A0A6C0F3Q3</accession>
<dbReference type="AlphaFoldDB" id="A0A6C0F3Q3"/>
<organism evidence="3">
    <name type="scientific">viral metagenome</name>
    <dbReference type="NCBI Taxonomy" id="1070528"/>
    <lineage>
        <taxon>unclassified sequences</taxon>
        <taxon>metagenomes</taxon>
        <taxon>organismal metagenomes</taxon>
    </lineage>
</organism>
<feature type="transmembrane region" description="Helical" evidence="2">
    <location>
        <begin position="96"/>
        <end position="116"/>
    </location>
</feature>
<keyword evidence="2" id="KW-0472">Membrane</keyword>
<evidence type="ECO:0008006" key="4">
    <source>
        <dbReference type="Google" id="ProtNLM"/>
    </source>
</evidence>
<reference evidence="3" key="1">
    <citation type="journal article" date="2020" name="Nature">
        <title>Giant virus diversity and host interactions through global metagenomics.</title>
        <authorList>
            <person name="Schulz F."/>
            <person name="Roux S."/>
            <person name="Paez-Espino D."/>
            <person name="Jungbluth S."/>
            <person name="Walsh D.A."/>
            <person name="Denef V.J."/>
            <person name="McMahon K.D."/>
            <person name="Konstantinidis K.T."/>
            <person name="Eloe-Fadrosh E.A."/>
            <person name="Kyrpides N.C."/>
            <person name="Woyke T."/>
        </authorList>
    </citation>
    <scope>NUCLEOTIDE SEQUENCE</scope>
    <source>
        <strain evidence="3">GVMAG-M-3300009161-52</strain>
    </source>
</reference>
<name>A0A6C0F3Q3_9ZZZZ</name>
<feature type="transmembrane region" description="Helical" evidence="2">
    <location>
        <begin position="68"/>
        <end position="87"/>
    </location>
</feature>
<feature type="transmembrane region" description="Helical" evidence="2">
    <location>
        <begin position="136"/>
        <end position="159"/>
    </location>
</feature>
<keyword evidence="2" id="KW-1133">Transmembrane helix</keyword>
<keyword evidence="2" id="KW-0812">Transmembrane</keyword>
<feature type="region of interest" description="Disordered" evidence="1">
    <location>
        <begin position="1"/>
        <end position="20"/>
    </location>
</feature>
<protein>
    <recommendedName>
        <fullName evidence="4">MARVEL domain-containing protein</fullName>
    </recommendedName>
</protein>
<sequence>MSSKGSSRSSSKSVSTGSGSSITAIGLGELMLFALIFKLIYNIIIILYVTNLENKDCNCITDWRHDFIKYYSGVIILWTIIAFILHINKKTGYGNIINNIAMGFGLINIYCLYTYVGDLEKTKCLCAIEKTKKTHYFLYIWRYVIVAIIILALLSVIFGSMAQIK</sequence>
<evidence type="ECO:0000313" key="3">
    <source>
        <dbReference type="EMBL" id="QHT33915.1"/>
    </source>
</evidence>
<proteinExistence type="predicted"/>
<evidence type="ECO:0000256" key="2">
    <source>
        <dbReference type="SAM" id="Phobius"/>
    </source>
</evidence>
<dbReference type="EMBL" id="MN738980">
    <property type="protein sequence ID" value="QHT33915.1"/>
    <property type="molecule type" value="Genomic_DNA"/>
</dbReference>